<dbReference type="GO" id="GO:0005524">
    <property type="term" value="F:ATP binding"/>
    <property type="evidence" value="ECO:0007669"/>
    <property type="project" value="UniProtKB-KW"/>
</dbReference>
<keyword evidence="3" id="KW-0547">Nucleotide-binding</keyword>
<proteinExistence type="predicted"/>
<evidence type="ECO:0000313" key="3">
    <source>
        <dbReference type="EMBL" id="XDQ79854.1"/>
    </source>
</evidence>
<feature type="domain" description="Histidine kinase/HSP90-like ATPase" evidence="2">
    <location>
        <begin position="9"/>
        <end position="115"/>
    </location>
</feature>
<evidence type="ECO:0000256" key="1">
    <source>
        <dbReference type="ARBA" id="ARBA00022527"/>
    </source>
</evidence>
<keyword evidence="1" id="KW-0418">Kinase</keyword>
<organism evidence="3">
    <name type="scientific">Streptomyces sp. Y1</name>
    <dbReference type="NCBI Taxonomy" id="3238634"/>
    <lineage>
        <taxon>Bacteria</taxon>
        <taxon>Bacillati</taxon>
        <taxon>Actinomycetota</taxon>
        <taxon>Actinomycetes</taxon>
        <taxon>Kitasatosporales</taxon>
        <taxon>Streptomycetaceae</taxon>
        <taxon>Streptomyces</taxon>
    </lineage>
</organism>
<dbReference type="InterPro" id="IPR036890">
    <property type="entry name" value="HATPase_C_sf"/>
</dbReference>
<dbReference type="SUPFAM" id="SSF55874">
    <property type="entry name" value="ATPase domain of HSP90 chaperone/DNA topoisomerase II/histidine kinase"/>
    <property type="match status" value="1"/>
</dbReference>
<accession>A0AB39TL03</accession>
<dbReference type="PANTHER" id="PTHR35526:SF3">
    <property type="entry name" value="ANTI-SIGMA-F FACTOR RSBW"/>
    <property type="match status" value="1"/>
</dbReference>
<dbReference type="RefSeq" id="WP_369183543.1">
    <property type="nucleotide sequence ID" value="NZ_CP163445.1"/>
</dbReference>
<dbReference type="InterPro" id="IPR003594">
    <property type="entry name" value="HATPase_dom"/>
</dbReference>
<dbReference type="InterPro" id="IPR050267">
    <property type="entry name" value="Anti-sigma-factor_SerPK"/>
</dbReference>
<name>A0AB39TL03_9ACTN</name>
<dbReference type="GO" id="GO:0004674">
    <property type="term" value="F:protein serine/threonine kinase activity"/>
    <property type="evidence" value="ECO:0007669"/>
    <property type="project" value="UniProtKB-KW"/>
</dbReference>
<protein>
    <submittedName>
        <fullName evidence="3">ATP-binding protein</fullName>
    </submittedName>
</protein>
<keyword evidence="3" id="KW-0067">ATP-binding</keyword>
<sequence>MRTLNSPSLALSRQSLRTGLTRAGWDSGSIISAELALAELIVNAWRHAATVSPVVFFSLVDRTLRVDVSDESPILPTRRALRDLAESGRGLHLVQGLTRAWGVDPQERGKSVWFTLDCAA</sequence>
<keyword evidence="1" id="KW-0723">Serine/threonine-protein kinase</keyword>
<dbReference type="Gene3D" id="3.30.565.10">
    <property type="entry name" value="Histidine kinase-like ATPase, C-terminal domain"/>
    <property type="match status" value="1"/>
</dbReference>
<dbReference type="AlphaFoldDB" id="A0AB39TL03"/>
<gene>
    <name evidence="3" type="ORF">AB2U05_15980</name>
</gene>
<dbReference type="EMBL" id="CP163445">
    <property type="protein sequence ID" value="XDQ79854.1"/>
    <property type="molecule type" value="Genomic_DNA"/>
</dbReference>
<evidence type="ECO:0000259" key="2">
    <source>
        <dbReference type="Pfam" id="PF13581"/>
    </source>
</evidence>
<dbReference type="CDD" id="cd16936">
    <property type="entry name" value="HATPase_RsbW-like"/>
    <property type="match status" value="1"/>
</dbReference>
<reference evidence="3" key="1">
    <citation type="submission" date="2024-07" db="EMBL/GenBank/DDBJ databases">
        <authorList>
            <person name="Yu S.T."/>
        </authorList>
    </citation>
    <scope>NUCLEOTIDE SEQUENCE</scope>
    <source>
        <strain evidence="3">Y1</strain>
    </source>
</reference>
<keyword evidence="1" id="KW-0808">Transferase</keyword>
<dbReference type="PANTHER" id="PTHR35526">
    <property type="entry name" value="ANTI-SIGMA-F FACTOR RSBW-RELATED"/>
    <property type="match status" value="1"/>
</dbReference>
<dbReference type="Pfam" id="PF13581">
    <property type="entry name" value="HATPase_c_2"/>
    <property type="match status" value="1"/>
</dbReference>